<dbReference type="GO" id="GO:0005737">
    <property type="term" value="C:cytoplasm"/>
    <property type="evidence" value="ECO:0007669"/>
    <property type="project" value="InterPro"/>
</dbReference>
<gene>
    <name evidence="1" type="ORF">LEP1GSC058_3913</name>
</gene>
<comment type="caution">
    <text evidence="1">The sequence shown here is derived from an EMBL/GenBank/DDBJ whole genome shotgun (WGS) entry which is preliminary data.</text>
</comment>
<dbReference type="InterPro" id="IPR036649">
    <property type="entry name" value="Pyrophosphatase_sf"/>
</dbReference>
<dbReference type="STRING" id="1193011.LEP1GSC058_3913"/>
<keyword evidence="2" id="KW-1185">Reference proteome</keyword>
<name>S3UX40_9LEPT</name>
<sequence>MSTFPSFPLLFARNLLIFFSEYEQLERKEVRVEEPEGPAVAKDLIVKALELYRRTFPK</sequence>
<dbReference type="EMBL" id="AKWZ02000010">
    <property type="protein sequence ID" value="EPG72919.1"/>
    <property type="molecule type" value="Genomic_DNA"/>
</dbReference>
<reference evidence="1" key="1">
    <citation type="submission" date="2013-04" db="EMBL/GenBank/DDBJ databases">
        <authorList>
            <person name="Harkins D.M."/>
            <person name="Durkin A.S."/>
            <person name="Selengut J.D."/>
            <person name="Sanka R."/>
            <person name="DePew J."/>
            <person name="Purushe J."/>
            <person name="Ahmed A."/>
            <person name="van der Linden H."/>
            <person name="Goris M.G.A."/>
            <person name="Hartskeerl R.A."/>
            <person name="Vinetz J.M."/>
            <person name="Sutton G.G."/>
            <person name="Nelson W.C."/>
            <person name="Fouts D.E."/>
        </authorList>
    </citation>
    <scope>NUCLEOTIDE SEQUENCE [LARGE SCALE GENOMIC DNA]</scope>
    <source>
        <strain evidence="1">BUT 6</strain>
    </source>
</reference>
<dbReference type="GO" id="GO:0006796">
    <property type="term" value="P:phosphate-containing compound metabolic process"/>
    <property type="evidence" value="ECO:0007669"/>
    <property type="project" value="InterPro"/>
</dbReference>
<accession>S3UX40</accession>
<protein>
    <submittedName>
        <fullName evidence="1">Uncharacterized protein</fullName>
    </submittedName>
</protein>
<dbReference type="SUPFAM" id="SSF50324">
    <property type="entry name" value="Inorganic pyrophosphatase"/>
    <property type="match status" value="1"/>
</dbReference>
<dbReference type="Proteomes" id="UP000014540">
    <property type="component" value="Unassembled WGS sequence"/>
</dbReference>
<proteinExistence type="predicted"/>
<dbReference type="GO" id="GO:0000287">
    <property type="term" value="F:magnesium ion binding"/>
    <property type="evidence" value="ECO:0007669"/>
    <property type="project" value="InterPro"/>
</dbReference>
<dbReference type="GO" id="GO:0004427">
    <property type="term" value="F:inorganic diphosphate phosphatase activity"/>
    <property type="evidence" value="ECO:0007669"/>
    <property type="project" value="InterPro"/>
</dbReference>
<evidence type="ECO:0000313" key="2">
    <source>
        <dbReference type="Proteomes" id="UP000014540"/>
    </source>
</evidence>
<dbReference type="AlphaFoldDB" id="S3UX40"/>
<organism evidence="1 2">
    <name type="scientific">Leptospira fainei serovar Hurstbridge str. BUT 6</name>
    <dbReference type="NCBI Taxonomy" id="1193011"/>
    <lineage>
        <taxon>Bacteria</taxon>
        <taxon>Pseudomonadati</taxon>
        <taxon>Spirochaetota</taxon>
        <taxon>Spirochaetia</taxon>
        <taxon>Leptospirales</taxon>
        <taxon>Leptospiraceae</taxon>
        <taxon>Leptospira</taxon>
    </lineage>
</organism>
<evidence type="ECO:0000313" key="1">
    <source>
        <dbReference type="EMBL" id="EPG72919.1"/>
    </source>
</evidence>